<gene>
    <name evidence="2" type="ORF">EV199_2855</name>
</gene>
<dbReference type="AlphaFoldDB" id="A0A4Q7MQF3"/>
<accession>A0A4Q7MQF3</accession>
<comment type="caution">
    <text evidence="2">The sequence shown here is derived from an EMBL/GenBank/DDBJ whole genome shotgun (WGS) entry which is preliminary data.</text>
</comment>
<dbReference type="Proteomes" id="UP000293874">
    <property type="component" value="Unassembled WGS sequence"/>
</dbReference>
<dbReference type="Gene3D" id="3.40.50.2000">
    <property type="entry name" value="Glycogen Phosphorylase B"/>
    <property type="match status" value="2"/>
</dbReference>
<dbReference type="OrthoDB" id="9792322at2"/>
<reference evidence="2 3" key="1">
    <citation type="submission" date="2019-02" db="EMBL/GenBank/DDBJ databases">
        <title>Genomic Encyclopedia of Type Strains, Phase IV (KMG-IV): sequencing the most valuable type-strain genomes for metagenomic binning, comparative biology and taxonomic classification.</title>
        <authorList>
            <person name="Goeker M."/>
        </authorList>
    </citation>
    <scope>NUCLEOTIDE SEQUENCE [LARGE SCALE GENOMIC DNA]</scope>
    <source>
        <strain evidence="2 3">DSM 18116</strain>
    </source>
</reference>
<dbReference type="GO" id="GO:0016757">
    <property type="term" value="F:glycosyltransferase activity"/>
    <property type="evidence" value="ECO:0007669"/>
    <property type="project" value="UniProtKB-ARBA"/>
</dbReference>
<dbReference type="PANTHER" id="PTHR45947">
    <property type="entry name" value="SULFOQUINOVOSYL TRANSFERASE SQD2"/>
    <property type="match status" value="1"/>
</dbReference>
<dbReference type="SUPFAM" id="SSF53756">
    <property type="entry name" value="UDP-Glycosyltransferase/glycogen phosphorylase"/>
    <property type="match status" value="1"/>
</dbReference>
<protein>
    <submittedName>
        <fullName evidence="2">Glycosyltransferase involved in cell wall biosynthesis</fullName>
    </submittedName>
</protein>
<evidence type="ECO:0000259" key="1">
    <source>
        <dbReference type="Pfam" id="PF13477"/>
    </source>
</evidence>
<sequence>MNIVHVVEPFAGGIVAFLKSLVEDPSGDNHIIIHGERAHVVKVADAKKQLKSPRVKYIYWKSAQRSIHPVKDIKAFIELYKILKRLKQQQLIDAVHMHSSKSGFIGRMVCQLLRIPNVIYTPNGAPFLVGQSAFSNFAYKKLEWFGSLFNGTVVCCSGSELHAYQEAGIKAIPINNGVTVSAEFNIDQASQQALVNRQRKLRIVTSGRILDQKDPALFNSIAKELESHTDIEFIWIGYGPDANMITANNFHITGWLTPEDAKNKVATGDVYMSTARFEGLPFAVLEALSLRKPVLLSDRVGNRDMIDHGMNGHLFNTAAEAVERILEYNNNREMLASMGKHSGDYCYEAFNIDYMRKRYRELYARKK</sequence>
<dbReference type="Pfam" id="PF13477">
    <property type="entry name" value="Glyco_trans_4_2"/>
    <property type="match status" value="1"/>
</dbReference>
<feature type="domain" description="Glycosyltransferase subfamily 4-like N-terminal" evidence="1">
    <location>
        <begin position="40"/>
        <end position="137"/>
    </location>
</feature>
<proteinExistence type="predicted"/>
<evidence type="ECO:0000313" key="3">
    <source>
        <dbReference type="Proteomes" id="UP000293874"/>
    </source>
</evidence>
<dbReference type="EMBL" id="SGXA01000002">
    <property type="protein sequence ID" value="RZS70956.1"/>
    <property type="molecule type" value="Genomic_DNA"/>
</dbReference>
<dbReference type="Pfam" id="PF13692">
    <property type="entry name" value="Glyco_trans_1_4"/>
    <property type="match status" value="1"/>
</dbReference>
<evidence type="ECO:0000313" key="2">
    <source>
        <dbReference type="EMBL" id="RZS70956.1"/>
    </source>
</evidence>
<dbReference type="InterPro" id="IPR050194">
    <property type="entry name" value="Glycosyltransferase_grp1"/>
</dbReference>
<keyword evidence="3" id="KW-1185">Reference proteome</keyword>
<dbReference type="PANTHER" id="PTHR45947:SF3">
    <property type="entry name" value="SULFOQUINOVOSYL TRANSFERASE SQD2"/>
    <property type="match status" value="1"/>
</dbReference>
<keyword evidence="2" id="KW-0808">Transferase</keyword>
<dbReference type="InterPro" id="IPR028098">
    <property type="entry name" value="Glyco_trans_4-like_N"/>
</dbReference>
<dbReference type="RefSeq" id="WP_130541501.1">
    <property type="nucleotide sequence ID" value="NZ_CP042431.1"/>
</dbReference>
<name>A0A4Q7MQF3_9BACT</name>
<organism evidence="2 3">
    <name type="scientific">Pseudobacter ginsenosidimutans</name>
    <dbReference type="NCBI Taxonomy" id="661488"/>
    <lineage>
        <taxon>Bacteria</taxon>
        <taxon>Pseudomonadati</taxon>
        <taxon>Bacteroidota</taxon>
        <taxon>Chitinophagia</taxon>
        <taxon>Chitinophagales</taxon>
        <taxon>Chitinophagaceae</taxon>
        <taxon>Pseudobacter</taxon>
    </lineage>
</organism>